<proteinExistence type="predicted"/>
<dbReference type="STRING" id="694429.Pyrfu_1799"/>
<dbReference type="HOGENOM" id="CLU_106322_0_0_2"/>
<dbReference type="KEGG" id="pfm:Pyrfu_1799"/>
<dbReference type="AlphaFoldDB" id="G0ECT3"/>
<dbReference type="Proteomes" id="UP000001037">
    <property type="component" value="Chromosome"/>
</dbReference>
<dbReference type="RefSeq" id="WP_014027330.1">
    <property type="nucleotide sequence ID" value="NC_015931.1"/>
</dbReference>
<organism evidence="2 3">
    <name type="scientific">Pyrolobus fumarii (strain DSM 11204 / 1A)</name>
    <dbReference type="NCBI Taxonomy" id="694429"/>
    <lineage>
        <taxon>Archaea</taxon>
        <taxon>Thermoproteota</taxon>
        <taxon>Thermoprotei</taxon>
        <taxon>Desulfurococcales</taxon>
        <taxon>Pyrodictiaceae</taxon>
        <taxon>Pyrolobus</taxon>
    </lineage>
</organism>
<sequence>MTATEESKVKSLDAIVERLARELREHVAPILARIVRATERFLYFLAWLNTRLEETGLGRIIIVGGFAVEVYTGAAYQTYDVDLIVEGADATRVVERLLKELGELGLRTYHLALEALAAKAIDIVGSMYPSRGRRPPVTVRVNGYRVYIEPPEDLIVKYLVAWRWWKSRIDRDKALAVAAALYEKLDWEYIRRRAAEERVVDEVDQLQREAREVIESSTSG</sequence>
<dbReference type="InterPro" id="IPR043519">
    <property type="entry name" value="NT_sf"/>
</dbReference>
<dbReference type="GeneID" id="11138135"/>
<evidence type="ECO:0000313" key="3">
    <source>
        <dbReference type="Proteomes" id="UP000001037"/>
    </source>
</evidence>
<keyword evidence="3" id="KW-1185">Reference proteome</keyword>
<dbReference type="SUPFAM" id="SSF81301">
    <property type="entry name" value="Nucleotidyltransferase"/>
    <property type="match status" value="1"/>
</dbReference>
<evidence type="ECO:0000313" key="2">
    <source>
        <dbReference type="EMBL" id="AEM39653.1"/>
    </source>
</evidence>
<reference evidence="2 3" key="1">
    <citation type="journal article" date="2011" name="Stand. Genomic Sci.">
        <title>Complete genome sequence of the hyperthermophilic chemolithoautotroph Pyrolobus fumarii type strain (1A).</title>
        <authorList>
            <person name="Anderson I."/>
            <person name="Goker M."/>
            <person name="Nolan M."/>
            <person name="Lucas S."/>
            <person name="Hammon N."/>
            <person name="Deshpande S."/>
            <person name="Cheng J.F."/>
            <person name="Tapia R."/>
            <person name="Han C."/>
            <person name="Goodwin L."/>
            <person name="Pitluck S."/>
            <person name="Huntemann M."/>
            <person name="Liolios K."/>
            <person name="Ivanova N."/>
            <person name="Pagani I."/>
            <person name="Mavromatis K."/>
            <person name="Ovchinikova G."/>
            <person name="Pati A."/>
            <person name="Chen A."/>
            <person name="Palaniappan K."/>
            <person name="Land M."/>
            <person name="Hauser L."/>
            <person name="Brambilla E.M."/>
            <person name="Huber H."/>
            <person name="Yasawong M."/>
            <person name="Rohde M."/>
            <person name="Spring S."/>
            <person name="Abt B."/>
            <person name="Sikorski J."/>
            <person name="Wirth R."/>
            <person name="Detter J.C."/>
            <person name="Woyke T."/>
            <person name="Bristow J."/>
            <person name="Eisen J.A."/>
            <person name="Markowitz V."/>
            <person name="Hugenholtz P."/>
            <person name="Kyrpides N.C."/>
            <person name="Klenk H.P."/>
            <person name="Lapidus A."/>
        </authorList>
    </citation>
    <scope>NUCLEOTIDE SEQUENCE [LARGE SCALE GENOMIC DNA]</scope>
    <source>
        <strain evidence="3">DSM 11204 / 1A</strain>
    </source>
</reference>
<dbReference type="OrthoDB" id="21412at2157"/>
<dbReference type="eggNOG" id="arCOG05472">
    <property type="taxonomic scope" value="Archaea"/>
</dbReference>
<dbReference type="InParanoid" id="G0ECT3"/>
<accession>G0ECT3</accession>
<dbReference type="InterPro" id="IPR045792">
    <property type="entry name" value="DUF6036"/>
</dbReference>
<gene>
    <name evidence="2" type="ordered locus">Pyrfu_1799</name>
</gene>
<feature type="domain" description="DUF6036" evidence="1">
    <location>
        <begin position="59"/>
        <end position="201"/>
    </location>
</feature>
<dbReference type="EMBL" id="CP002838">
    <property type="protein sequence ID" value="AEM39653.1"/>
    <property type="molecule type" value="Genomic_DNA"/>
</dbReference>
<dbReference type="Pfam" id="PF19502">
    <property type="entry name" value="DUF6036"/>
    <property type="match status" value="1"/>
</dbReference>
<name>G0ECT3_PYRF1</name>
<protein>
    <recommendedName>
        <fullName evidence="1">DUF6036 domain-containing protein</fullName>
    </recommendedName>
</protein>
<evidence type="ECO:0000259" key="1">
    <source>
        <dbReference type="Pfam" id="PF19502"/>
    </source>
</evidence>